<dbReference type="Proteomes" id="UP001303046">
    <property type="component" value="Unassembled WGS sequence"/>
</dbReference>
<gene>
    <name evidence="1" type="primary">Necator_chrIV.g14292</name>
    <name evidence="1" type="ORF">RB195_000998</name>
</gene>
<evidence type="ECO:0000313" key="2">
    <source>
        <dbReference type="Proteomes" id="UP001303046"/>
    </source>
</evidence>
<organism evidence="1 2">
    <name type="scientific">Necator americanus</name>
    <name type="common">Human hookworm</name>
    <dbReference type="NCBI Taxonomy" id="51031"/>
    <lineage>
        <taxon>Eukaryota</taxon>
        <taxon>Metazoa</taxon>
        <taxon>Ecdysozoa</taxon>
        <taxon>Nematoda</taxon>
        <taxon>Chromadorea</taxon>
        <taxon>Rhabditida</taxon>
        <taxon>Rhabditina</taxon>
        <taxon>Rhabditomorpha</taxon>
        <taxon>Strongyloidea</taxon>
        <taxon>Ancylostomatidae</taxon>
        <taxon>Bunostominae</taxon>
        <taxon>Necator</taxon>
    </lineage>
</organism>
<dbReference type="EMBL" id="JAVFWL010000004">
    <property type="protein sequence ID" value="KAK6748110.1"/>
    <property type="molecule type" value="Genomic_DNA"/>
</dbReference>
<protein>
    <submittedName>
        <fullName evidence="1">Uncharacterized protein</fullName>
    </submittedName>
</protein>
<evidence type="ECO:0000313" key="1">
    <source>
        <dbReference type="EMBL" id="KAK6748110.1"/>
    </source>
</evidence>
<proteinExistence type="predicted"/>
<accession>A0ABR1DDW8</accession>
<comment type="caution">
    <text evidence="1">The sequence shown here is derived from an EMBL/GenBank/DDBJ whole genome shotgun (WGS) entry which is preliminary data.</text>
</comment>
<reference evidence="1 2" key="1">
    <citation type="submission" date="2023-08" db="EMBL/GenBank/DDBJ databases">
        <title>A Necator americanus chromosomal reference genome.</title>
        <authorList>
            <person name="Ilik V."/>
            <person name="Petrzelkova K.J."/>
            <person name="Pardy F."/>
            <person name="Fuh T."/>
            <person name="Niatou-Singa F.S."/>
            <person name="Gouil Q."/>
            <person name="Baker L."/>
            <person name="Ritchie M.E."/>
            <person name="Jex A.R."/>
            <person name="Gazzola D."/>
            <person name="Li H."/>
            <person name="Toshio Fujiwara R."/>
            <person name="Zhan B."/>
            <person name="Aroian R.V."/>
            <person name="Pafco B."/>
            <person name="Schwarz E.M."/>
        </authorList>
    </citation>
    <scope>NUCLEOTIDE SEQUENCE [LARGE SCALE GENOMIC DNA]</scope>
    <source>
        <strain evidence="1 2">Aroian</strain>
        <tissue evidence="1">Whole animal</tissue>
    </source>
</reference>
<keyword evidence="2" id="KW-1185">Reference proteome</keyword>
<sequence>MYRGAKVGSADRRQVEDARGWGEFRQVLKEKILEKEDYDHCVRAHRFEEVGPLCIVVSLDVTFMIEIRSSIPIAFS</sequence>
<name>A0ABR1DDW8_NECAM</name>